<accession>A7SP38</accession>
<keyword evidence="3" id="KW-1185">Reference proteome</keyword>
<reference evidence="2" key="1">
    <citation type="journal article" date="2007" name="Science">
        <title>Sea anemone genome reveals ancestral eumetazoan gene repertoire and genomic organization.</title>
        <authorList>
            <person name="Putnam N.H."/>
            <person name="Srivastava M."/>
            <person name="Hellsten U."/>
            <person name="Dirks B."/>
            <person name="Chapman J."/>
            <person name="Salamov A."/>
            <person name="Terry A."/>
            <person name="Shapiro H."/>
            <person name="Lindquist E."/>
            <person name="Kapitonov V.V."/>
            <person name="Jurka J."/>
            <person name="Genikhovich G."/>
            <person name="Grigoriev I.V."/>
            <person name="Lucas S.M."/>
            <person name="Steele R.E."/>
            <person name="Finnerty J.R."/>
            <person name="Technau U."/>
            <person name="Martindale M.Q."/>
            <person name="Rokhsar D.S."/>
        </authorList>
    </citation>
    <scope>NUCLEOTIDE SEQUENCE [LARGE SCALE GENOMIC DNA]</scope>
    <source>
        <strain evidence="2">CH2 x CH6</strain>
    </source>
</reference>
<proteinExistence type="predicted"/>
<sequence length="264" mass="29594">MGCSPSHALIINSNSRPVHDSLCLQPRIYMVSESTLRILQDVGELRVYQHEDKDPGVARVRFGTNTIEQLENPLKYQPQLRRQSSLVSDVEPAASTSSFSSKKTGLEMSDFEEAKEDIVNVSEREKSASRSSIILAEIHSPRLSPENNATEYKIIHQNDGQFYMKSLKKCEAEELVATSAKSLTVRVLNEQDLTASLQEIAEETRTHGPAKLRLEIQEVNTREEEEENGHSLKCDEKNTTEKMDTVSQHVAENSGTIIDLEANP</sequence>
<feature type="compositionally biased region" description="Polar residues" evidence="1">
    <location>
        <begin position="245"/>
        <end position="256"/>
    </location>
</feature>
<protein>
    <submittedName>
        <fullName evidence="2">Uncharacterized protein</fullName>
    </submittedName>
</protein>
<dbReference type="AlphaFoldDB" id="A7SP38"/>
<gene>
    <name evidence="2" type="ORF">NEMVEDRAFT_v1g246500</name>
</gene>
<dbReference type="HOGENOM" id="CLU_1054868_0_0_1"/>
<feature type="region of interest" description="Disordered" evidence="1">
    <location>
        <begin position="78"/>
        <end position="101"/>
    </location>
</feature>
<evidence type="ECO:0000313" key="3">
    <source>
        <dbReference type="Proteomes" id="UP000001593"/>
    </source>
</evidence>
<dbReference type="Proteomes" id="UP000001593">
    <property type="component" value="Unassembled WGS sequence"/>
</dbReference>
<organism evidence="2 3">
    <name type="scientific">Nematostella vectensis</name>
    <name type="common">Starlet sea anemone</name>
    <dbReference type="NCBI Taxonomy" id="45351"/>
    <lineage>
        <taxon>Eukaryota</taxon>
        <taxon>Metazoa</taxon>
        <taxon>Cnidaria</taxon>
        <taxon>Anthozoa</taxon>
        <taxon>Hexacorallia</taxon>
        <taxon>Actiniaria</taxon>
        <taxon>Edwardsiidae</taxon>
        <taxon>Nematostella</taxon>
    </lineage>
</organism>
<dbReference type="OrthoDB" id="5960670at2759"/>
<feature type="region of interest" description="Disordered" evidence="1">
    <location>
        <begin position="218"/>
        <end position="264"/>
    </location>
</feature>
<dbReference type="KEGG" id="nve:5505876"/>
<feature type="compositionally biased region" description="Basic and acidic residues" evidence="1">
    <location>
        <begin position="218"/>
        <end position="244"/>
    </location>
</feature>
<name>A7SP38_NEMVE</name>
<dbReference type="InParanoid" id="A7SP38"/>
<dbReference type="EMBL" id="DS469727">
    <property type="protein sequence ID" value="EDO34541.1"/>
    <property type="molecule type" value="Genomic_DNA"/>
</dbReference>
<evidence type="ECO:0000256" key="1">
    <source>
        <dbReference type="SAM" id="MobiDB-lite"/>
    </source>
</evidence>
<evidence type="ECO:0000313" key="2">
    <source>
        <dbReference type="EMBL" id="EDO34541.1"/>
    </source>
</evidence>